<protein>
    <submittedName>
        <fullName evidence="1">Uncharacterized protein</fullName>
    </submittedName>
</protein>
<gene>
    <name evidence="1" type="ORF">A142_18485</name>
</gene>
<evidence type="ECO:0000313" key="2">
    <source>
        <dbReference type="Proteomes" id="UP000094802"/>
    </source>
</evidence>
<comment type="caution">
    <text evidence="1">The sequence shown here is derived from an EMBL/GenBank/DDBJ whole genome shotgun (WGS) entry which is preliminary data.</text>
</comment>
<proteinExistence type="predicted"/>
<dbReference type="AlphaFoldDB" id="A0A1E5FUN6"/>
<name>A0A1E5FUN6_VIBSP</name>
<sequence length="73" mass="8548">MSVVFVLSFKVTETIRERDQTIGKVGKEDKTRAGDRYFYALCALIEMRFIFYFDKPKTNKKPMLSNNMGFILV</sequence>
<evidence type="ECO:0000313" key="1">
    <source>
        <dbReference type="EMBL" id="OEF94148.1"/>
    </source>
</evidence>
<dbReference type="EMBL" id="AJZD02000077">
    <property type="protein sequence ID" value="OEF94148.1"/>
    <property type="molecule type" value="Genomic_DNA"/>
</dbReference>
<reference evidence="1 2" key="1">
    <citation type="journal article" date="2012" name="Science">
        <title>Ecological populations of bacteria act as socially cohesive units of antibiotic production and resistance.</title>
        <authorList>
            <person name="Cordero O.X."/>
            <person name="Wildschutte H."/>
            <person name="Kirkup B."/>
            <person name="Proehl S."/>
            <person name="Ngo L."/>
            <person name="Hussain F."/>
            <person name="Le Roux F."/>
            <person name="Mincer T."/>
            <person name="Polz M.F."/>
        </authorList>
    </citation>
    <scope>NUCLEOTIDE SEQUENCE [LARGE SCALE GENOMIC DNA]</scope>
    <source>
        <strain evidence="1 2">12E03</strain>
    </source>
</reference>
<dbReference type="Proteomes" id="UP000094802">
    <property type="component" value="Unassembled WGS sequence"/>
</dbReference>
<accession>A0A1E5FUN6</accession>
<organism evidence="1 2">
    <name type="scientific">Vibrio splendidus 12E03</name>
    <dbReference type="NCBI Taxonomy" id="1191305"/>
    <lineage>
        <taxon>Bacteria</taxon>
        <taxon>Pseudomonadati</taxon>
        <taxon>Pseudomonadota</taxon>
        <taxon>Gammaproteobacteria</taxon>
        <taxon>Vibrionales</taxon>
        <taxon>Vibrionaceae</taxon>
        <taxon>Vibrio</taxon>
    </lineage>
</organism>